<feature type="non-terminal residue" evidence="1">
    <location>
        <position position="86"/>
    </location>
</feature>
<dbReference type="Proteomes" id="UP001151699">
    <property type="component" value="Chromosome B"/>
</dbReference>
<protein>
    <submittedName>
        <fullName evidence="1">Uncharacterized protein</fullName>
    </submittedName>
</protein>
<accession>A0A9Q0S2L9</accession>
<gene>
    <name evidence="1" type="ORF">Bhyg_06210</name>
</gene>
<reference evidence="1" key="1">
    <citation type="submission" date="2022-07" db="EMBL/GenBank/DDBJ databases">
        <authorList>
            <person name="Trinca V."/>
            <person name="Uliana J.V.C."/>
            <person name="Torres T.T."/>
            <person name="Ward R.J."/>
            <person name="Monesi N."/>
        </authorList>
    </citation>
    <scope>NUCLEOTIDE SEQUENCE</scope>
    <source>
        <strain evidence="1">HSMRA1968</strain>
        <tissue evidence="1">Whole embryos</tissue>
    </source>
</reference>
<comment type="caution">
    <text evidence="1">The sequence shown here is derived from an EMBL/GenBank/DDBJ whole genome shotgun (WGS) entry which is preliminary data.</text>
</comment>
<organism evidence="1 2">
    <name type="scientific">Pseudolycoriella hygida</name>
    <dbReference type="NCBI Taxonomy" id="35572"/>
    <lineage>
        <taxon>Eukaryota</taxon>
        <taxon>Metazoa</taxon>
        <taxon>Ecdysozoa</taxon>
        <taxon>Arthropoda</taxon>
        <taxon>Hexapoda</taxon>
        <taxon>Insecta</taxon>
        <taxon>Pterygota</taxon>
        <taxon>Neoptera</taxon>
        <taxon>Endopterygota</taxon>
        <taxon>Diptera</taxon>
        <taxon>Nematocera</taxon>
        <taxon>Sciaroidea</taxon>
        <taxon>Sciaridae</taxon>
        <taxon>Pseudolycoriella</taxon>
    </lineage>
</organism>
<evidence type="ECO:0000313" key="1">
    <source>
        <dbReference type="EMBL" id="KAJ6641275.1"/>
    </source>
</evidence>
<sequence length="86" mass="9913">MSKVIQLYIFTTYNNTEEETKYSFGKVDERVVGEIDRVASSLNINDDKQNKKKKIVECVVVVDNIRTENIRTRQDANACISLQVDK</sequence>
<keyword evidence="2" id="KW-1185">Reference proteome</keyword>
<dbReference type="EMBL" id="WJQU01000002">
    <property type="protein sequence ID" value="KAJ6641275.1"/>
    <property type="molecule type" value="Genomic_DNA"/>
</dbReference>
<evidence type="ECO:0000313" key="2">
    <source>
        <dbReference type="Proteomes" id="UP001151699"/>
    </source>
</evidence>
<name>A0A9Q0S2L9_9DIPT</name>
<dbReference type="AlphaFoldDB" id="A0A9Q0S2L9"/>
<proteinExistence type="predicted"/>